<keyword evidence="8" id="KW-1185">Reference proteome</keyword>
<evidence type="ECO:0000259" key="6">
    <source>
        <dbReference type="PROSITE" id="PS51918"/>
    </source>
</evidence>
<dbReference type="PANTHER" id="PTHR11228:SF27">
    <property type="entry name" value="GLYCYL-RADICAL ENZYME ACTIVATING ENZYME MJ1227-RELATED"/>
    <property type="match status" value="1"/>
</dbReference>
<dbReference type="OrthoDB" id="9782387at2"/>
<evidence type="ECO:0000313" key="8">
    <source>
        <dbReference type="Proteomes" id="UP000245250"/>
    </source>
</evidence>
<evidence type="ECO:0000313" key="7">
    <source>
        <dbReference type="EMBL" id="AWK06191.1"/>
    </source>
</evidence>
<sequence length="238" mass="27334">MNTNSVHISKKQLSTKVIYSLTPFTLLDYPHKTACIVWFAGCNMRCLYCYNPEIVLGKGKMDFDSILSFLKTRKRLLDGVVLSGGECTLSKNIISFIKEIKTMGFAVKIDTNGSTPKVLNSLIHDQLIDYVALDYKSLPHTFKKITQSGLFSPFEESLKLLIQSNIPFEIRTTFHSSLITETDFVQMIEYLETQNFEGNYYVQHFMNNVPTLSKLNDSHKEIRLKNYSTSKIKIVFRE</sequence>
<dbReference type="SFLD" id="SFLDS00029">
    <property type="entry name" value="Radical_SAM"/>
    <property type="match status" value="1"/>
</dbReference>
<dbReference type="SFLD" id="SFLDG01094">
    <property type="entry name" value="Uncharacterised_Radical_SAM_Su"/>
    <property type="match status" value="1"/>
</dbReference>
<accession>A0A2S1YQ57</accession>
<dbReference type="InterPro" id="IPR050377">
    <property type="entry name" value="Radical_SAM_PqqE_MftC-like"/>
</dbReference>
<dbReference type="GO" id="GO:0051536">
    <property type="term" value="F:iron-sulfur cluster binding"/>
    <property type="evidence" value="ECO:0007669"/>
    <property type="project" value="UniProtKB-KW"/>
</dbReference>
<evidence type="ECO:0000256" key="5">
    <source>
        <dbReference type="ARBA" id="ARBA00023014"/>
    </source>
</evidence>
<protein>
    <submittedName>
        <fullName evidence="7">Anaerobic ribonucleoside-triphosphate reductase activating protein</fullName>
    </submittedName>
</protein>
<dbReference type="PANTHER" id="PTHR11228">
    <property type="entry name" value="RADICAL SAM DOMAIN PROTEIN"/>
    <property type="match status" value="1"/>
</dbReference>
<evidence type="ECO:0000256" key="3">
    <source>
        <dbReference type="ARBA" id="ARBA00022723"/>
    </source>
</evidence>
<dbReference type="Gene3D" id="3.20.20.70">
    <property type="entry name" value="Aldolase class I"/>
    <property type="match status" value="1"/>
</dbReference>
<feature type="domain" description="Radical SAM core" evidence="6">
    <location>
        <begin position="28"/>
        <end position="238"/>
    </location>
</feature>
<gene>
    <name evidence="7" type="ORF">HYN56_18950</name>
</gene>
<dbReference type="RefSeq" id="WP_109193608.1">
    <property type="nucleotide sequence ID" value="NZ_CP029255.1"/>
</dbReference>
<dbReference type="EMBL" id="CP029255">
    <property type="protein sequence ID" value="AWK06191.1"/>
    <property type="molecule type" value="Genomic_DNA"/>
</dbReference>
<dbReference type="GO" id="GO:0046872">
    <property type="term" value="F:metal ion binding"/>
    <property type="evidence" value="ECO:0007669"/>
    <property type="project" value="UniProtKB-KW"/>
</dbReference>
<dbReference type="PROSITE" id="PS51918">
    <property type="entry name" value="RADICAL_SAM"/>
    <property type="match status" value="1"/>
</dbReference>
<keyword evidence="2" id="KW-0949">S-adenosyl-L-methionine</keyword>
<dbReference type="AlphaFoldDB" id="A0A2S1YQ57"/>
<dbReference type="CDD" id="cd01335">
    <property type="entry name" value="Radical_SAM"/>
    <property type="match status" value="1"/>
</dbReference>
<dbReference type="KEGG" id="fcr:HYN56_18950"/>
<evidence type="ECO:0000256" key="4">
    <source>
        <dbReference type="ARBA" id="ARBA00023004"/>
    </source>
</evidence>
<evidence type="ECO:0000256" key="2">
    <source>
        <dbReference type="ARBA" id="ARBA00022691"/>
    </source>
</evidence>
<proteinExistence type="predicted"/>
<reference evidence="7 8" key="1">
    <citation type="submission" date="2018-05" db="EMBL/GenBank/DDBJ databases">
        <title>Genome sequencing of Flavobacterium sp. HYN0056.</title>
        <authorList>
            <person name="Yi H."/>
            <person name="Baek C."/>
        </authorList>
    </citation>
    <scope>NUCLEOTIDE SEQUENCE [LARGE SCALE GENOMIC DNA]</scope>
    <source>
        <strain evidence="7 8">HYN0056</strain>
    </source>
</reference>
<dbReference type="GO" id="GO:0003824">
    <property type="term" value="F:catalytic activity"/>
    <property type="evidence" value="ECO:0007669"/>
    <property type="project" value="InterPro"/>
</dbReference>
<dbReference type="InterPro" id="IPR012840">
    <property type="entry name" value="NrdG2"/>
</dbReference>
<evidence type="ECO:0000256" key="1">
    <source>
        <dbReference type="ARBA" id="ARBA00001966"/>
    </source>
</evidence>
<dbReference type="InterPro" id="IPR013785">
    <property type="entry name" value="Aldolase_TIM"/>
</dbReference>
<dbReference type="SFLD" id="SFLDG01067">
    <property type="entry name" value="SPASM/twitch_domain_containing"/>
    <property type="match status" value="1"/>
</dbReference>
<comment type="cofactor">
    <cofactor evidence="1">
        <name>[4Fe-4S] cluster</name>
        <dbReference type="ChEBI" id="CHEBI:49883"/>
    </cofactor>
</comment>
<dbReference type="InterPro" id="IPR058240">
    <property type="entry name" value="rSAM_sf"/>
</dbReference>
<keyword evidence="4" id="KW-0408">Iron</keyword>
<keyword evidence="3" id="KW-0479">Metal-binding</keyword>
<dbReference type="Pfam" id="PF04055">
    <property type="entry name" value="Radical_SAM"/>
    <property type="match status" value="1"/>
</dbReference>
<dbReference type="InterPro" id="IPR007197">
    <property type="entry name" value="rSAM"/>
</dbReference>
<dbReference type="NCBIfam" id="TIGR02495">
    <property type="entry name" value="NrdG2"/>
    <property type="match status" value="1"/>
</dbReference>
<name>A0A2S1YQ57_9FLAO</name>
<keyword evidence="5" id="KW-0411">Iron-sulfur</keyword>
<organism evidence="7 8">
    <name type="scientific">Flavobacterium crocinum</name>
    <dbReference type="NCBI Taxonomy" id="2183896"/>
    <lineage>
        <taxon>Bacteria</taxon>
        <taxon>Pseudomonadati</taxon>
        <taxon>Bacteroidota</taxon>
        <taxon>Flavobacteriia</taxon>
        <taxon>Flavobacteriales</taxon>
        <taxon>Flavobacteriaceae</taxon>
        <taxon>Flavobacterium</taxon>
    </lineage>
</organism>
<dbReference type="Proteomes" id="UP000245250">
    <property type="component" value="Chromosome"/>
</dbReference>
<dbReference type="SUPFAM" id="SSF102114">
    <property type="entry name" value="Radical SAM enzymes"/>
    <property type="match status" value="1"/>
</dbReference>